<sequence length="91" mass="10412">MSLDDQERRQRTLDDIREGLQSGRLSLGAGVRRLRREITGFTQTDFARMARISLRTLRQLEQDEGNPTLATLQAVFRPFGLGMGVIPLKRR</sequence>
<dbReference type="GO" id="GO:0003677">
    <property type="term" value="F:DNA binding"/>
    <property type="evidence" value="ECO:0007669"/>
    <property type="project" value="InterPro"/>
</dbReference>
<dbReference type="SMART" id="SM00530">
    <property type="entry name" value="HTH_XRE"/>
    <property type="match status" value="1"/>
</dbReference>
<organism evidence="2 3">
    <name type="scientific">Pseudomonas oryzihabitans</name>
    <dbReference type="NCBI Taxonomy" id="47885"/>
    <lineage>
        <taxon>Bacteria</taxon>
        <taxon>Pseudomonadati</taxon>
        <taxon>Pseudomonadota</taxon>
        <taxon>Gammaproteobacteria</taxon>
        <taxon>Pseudomonadales</taxon>
        <taxon>Pseudomonadaceae</taxon>
        <taxon>Pseudomonas</taxon>
    </lineage>
</organism>
<accession>A0A2Z5A0X1</accession>
<dbReference type="InterPro" id="IPR010982">
    <property type="entry name" value="Lambda_DNA-bd_dom_sf"/>
</dbReference>
<dbReference type="CDD" id="cd00093">
    <property type="entry name" value="HTH_XRE"/>
    <property type="match status" value="1"/>
</dbReference>
<dbReference type="EMBL" id="CP022198">
    <property type="protein sequence ID" value="AXA64445.1"/>
    <property type="molecule type" value="Genomic_DNA"/>
</dbReference>
<feature type="domain" description="HTH cro/C1-type" evidence="1">
    <location>
        <begin position="31"/>
        <end position="86"/>
    </location>
</feature>
<dbReference type="RefSeq" id="WP_208693225.1">
    <property type="nucleotide sequence ID" value="NZ_CP022198.1"/>
</dbReference>
<dbReference type="Gene3D" id="1.10.260.40">
    <property type="entry name" value="lambda repressor-like DNA-binding domains"/>
    <property type="match status" value="1"/>
</dbReference>
<proteinExistence type="predicted"/>
<evidence type="ECO:0000313" key="3">
    <source>
        <dbReference type="Proteomes" id="UP000250579"/>
    </source>
</evidence>
<evidence type="ECO:0000313" key="2">
    <source>
        <dbReference type="EMBL" id="AXA64445.1"/>
    </source>
</evidence>
<evidence type="ECO:0000259" key="1">
    <source>
        <dbReference type="PROSITE" id="PS50943"/>
    </source>
</evidence>
<dbReference type="Pfam" id="PF01381">
    <property type="entry name" value="HTH_3"/>
    <property type="match status" value="1"/>
</dbReference>
<dbReference type="SUPFAM" id="SSF47413">
    <property type="entry name" value="lambda repressor-like DNA-binding domains"/>
    <property type="match status" value="1"/>
</dbReference>
<gene>
    <name evidence="2" type="ORF">CE139_01065</name>
</gene>
<dbReference type="Proteomes" id="UP000250579">
    <property type="component" value="Chromosome"/>
</dbReference>
<reference evidence="2 3" key="1">
    <citation type="submission" date="2017-06" db="EMBL/GenBank/DDBJ databases">
        <title>Evolution towards high GC content and high-temperature stress adaptation in endophytic Pseudomonas oryzihabitans impacted its plant-growth promoting traits.</title>
        <authorList>
            <person name="Nascimento F.X."/>
        </authorList>
    </citation>
    <scope>NUCLEOTIDE SEQUENCE [LARGE SCALE GENOMIC DNA]</scope>
    <source>
        <strain evidence="2 3">MS8</strain>
    </source>
</reference>
<name>A0A2Z5A0X1_9PSED</name>
<dbReference type="AlphaFoldDB" id="A0A2Z5A0X1"/>
<protein>
    <submittedName>
        <fullName evidence="2">Transcriptional regulator</fullName>
    </submittedName>
</protein>
<dbReference type="PROSITE" id="PS50943">
    <property type="entry name" value="HTH_CROC1"/>
    <property type="match status" value="1"/>
</dbReference>
<dbReference type="InterPro" id="IPR001387">
    <property type="entry name" value="Cro/C1-type_HTH"/>
</dbReference>